<dbReference type="RefSeq" id="WP_195875764.1">
    <property type="nucleotide sequence ID" value="NZ_JADOEL010000009.1"/>
</dbReference>
<sequence length="130" mass="13036">METTQLYPHDPEEPIEAFPPYSAFEACPKCGSHQIEIRNFATKAGCAIGALAGIGITIASSARGARVGASIGLIGGPVGSALGGIAGAVLDALANAAAGCATGITVGKIIDNTLLLNNKCHHCGHTFNAH</sequence>
<protein>
    <recommendedName>
        <fullName evidence="3">Zn-binding protein involved in type VI secretion</fullName>
    </recommendedName>
</protein>
<evidence type="ECO:0000313" key="2">
    <source>
        <dbReference type="Proteomes" id="UP000657372"/>
    </source>
</evidence>
<keyword evidence="2" id="KW-1185">Reference proteome</keyword>
<gene>
    <name evidence="1" type="ORF">IXC47_11900</name>
</gene>
<proteinExistence type="predicted"/>
<dbReference type="Proteomes" id="UP000657372">
    <property type="component" value="Unassembled WGS sequence"/>
</dbReference>
<evidence type="ECO:0000313" key="1">
    <source>
        <dbReference type="EMBL" id="MBF8178386.1"/>
    </source>
</evidence>
<reference evidence="1 2" key="1">
    <citation type="submission" date="2020-11" db="EMBL/GenBank/DDBJ databases">
        <title>WGS of Herminiimonas contaminans strain Marseille-Q4544 isolated from planarians Schmidtea mediterranea.</title>
        <authorList>
            <person name="Kangale L."/>
        </authorList>
    </citation>
    <scope>NUCLEOTIDE SEQUENCE [LARGE SCALE GENOMIC DNA]</scope>
    <source>
        <strain evidence="1 2">Marseille-Q4544</strain>
    </source>
</reference>
<dbReference type="EMBL" id="JADOEL010000009">
    <property type="protein sequence ID" value="MBF8178386.1"/>
    <property type="molecule type" value="Genomic_DNA"/>
</dbReference>
<accession>A0ABS0EU65</accession>
<name>A0ABS0EU65_9BURK</name>
<comment type="caution">
    <text evidence="1">The sequence shown here is derived from an EMBL/GenBank/DDBJ whole genome shotgun (WGS) entry which is preliminary data.</text>
</comment>
<evidence type="ECO:0008006" key="3">
    <source>
        <dbReference type="Google" id="ProtNLM"/>
    </source>
</evidence>
<organism evidence="1 2">
    <name type="scientific">Herminiimonas contaminans</name>
    <dbReference type="NCBI Taxonomy" id="1111140"/>
    <lineage>
        <taxon>Bacteria</taxon>
        <taxon>Pseudomonadati</taxon>
        <taxon>Pseudomonadota</taxon>
        <taxon>Betaproteobacteria</taxon>
        <taxon>Burkholderiales</taxon>
        <taxon>Oxalobacteraceae</taxon>
        <taxon>Herminiimonas</taxon>
    </lineage>
</organism>